<name>K1TCP7_9ZZZZ</name>
<comment type="caution">
    <text evidence="2">The sequence shown here is derived from an EMBL/GenBank/DDBJ whole genome shotgun (WGS) entry which is preliminary data.</text>
</comment>
<dbReference type="PANTHER" id="PTHR39156:SF1">
    <property type="entry name" value="RIBONUCLEASE M5"/>
    <property type="match status" value="1"/>
</dbReference>
<dbReference type="PANTHER" id="PTHR39156">
    <property type="entry name" value="RIBONUCLEASE M5"/>
    <property type="match status" value="1"/>
</dbReference>
<dbReference type="Gene3D" id="3.40.1360.10">
    <property type="match status" value="1"/>
</dbReference>
<dbReference type="PROSITE" id="PS50880">
    <property type="entry name" value="TOPRIM"/>
    <property type="match status" value="1"/>
</dbReference>
<dbReference type="AlphaFoldDB" id="K1TCP7"/>
<proteinExistence type="predicted"/>
<protein>
    <submittedName>
        <fullName evidence="2">Primase</fullName>
    </submittedName>
</protein>
<dbReference type="EMBL" id="AJWZ01007413">
    <property type="protein sequence ID" value="EKC56971.1"/>
    <property type="molecule type" value="Genomic_DNA"/>
</dbReference>
<dbReference type="GO" id="GO:0006364">
    <property type="term" value="P:rRNA processing"/>
    <property type="evidence" value="ECO:0007669"/>
    <property type="project" value="TreeGrafter"/>
</dbReference>
<dbReference type="InterPro" id="IPR006171">
    <property type="entry name" value="TOPRIM_dom"/>
</dbReference>
<dbReference type="Pfam" id="PF01751">
    <property type="entry name" value="Toprim"/>
    <property type="match status" value="1"/>
</dbReference>
<evidence type="ECO:0000259" key="1">
    <source>
        <dbReference type="PROSITE" id="PS50880"/>
    </source>
</evidence>
<feature type="domain" description="Toprim" evidence="1">
    <location>
        <begin position="9"/>
        <end position="91"/>
    </location>
</feature>
<dbReference type="GO" id="GO:0043822">
    <property type="term" value="F:ribonuclease M5 activity"/>
    <property type="evidence" value="ECO:0007669"/>
    <property type="project" value="TreeGrafter"/>
</dbReference>
<dbReference type="SUPFAM" id="SSF110455">
    <property type="entry name" value="Toprim domain"/>
    <property type="match status" value="1"/>
</dbReference>
<gene>
    <name evidence="2" type="ORF">OBE_10787</name>
</gene>
<evidence type="ECO:0000313" key="2">
    <source>
        <dbReference type="EMBL" id="EKC56971.1"/>
    </source>
</evidence>
<sequence>MNQNKLNLTQALVVEGKYDAARLANLVDATILTTDGFAIFKDKTMQALFKRIAAAQGMILLTDSDAAGFKIRHYITGLVGPQNVLQAYAGL</sequence>
<accession>K1TCP7</accession>
<dbReference type="SMART" id="SM00493">
    <property type="entry name" value="TOPRIM"/>
    <property type="match status" value="1"/>
</dbReference>
<organism evidence="2">
    <name type="scientific">human gut metagenome</name>
    <dbReference type="NCBI Taxonomy" id="408170"/>
    <lineage>
        <taxon>unclassified sequences</taxon>
        <taxon>metagenomes</taxon>
        <taxon>organismal metagenomes</taxon>
    </lineage>
</organism>
<reference evidence="2" key="1">
    <citation type="journal article" date="2013" name="Environ. Microbiol.">
        <title>Microbiota from the distal guts of lean and obese adolescents exhibit partial functional redundancy besides clear differences in community structure.</title>
        <authorList>
            <person name="Ferrer M."/>
            <person name="Ruiz A."/>
            <person name="Lanza F."/>
            <person name="Haange S.B."/>
            <person name="Oberbach A."/>
            <person name="Till H."/>
            <person name="Bargiela R."/>
            <person name="Campoy C."/>
            <person name="Segura M.T."/>
            <person name="Richter M."/>
            <person name="von Bergen M."/>
            <person name="Seifert J."/>
            <person name="Suarez A."/>
        </authorList>
    </citation>
    <scope>NUCLEOTIDE SEQUENCE</scope>
</reference>